<dbReference type="PROSITE" id="PS01179">
    <property type="entry name" value="PID"/>
    <property type="match status" value="1"/>
</dbReference>
<dbReference type="CDD" id="cd13159">
    <property type="entry name" value="PTB_LDLRAP-mammal-like"/>
    <property type="match status" value="1"/>
</dbReference>
<dbReference type="Gene3D" id="2.30.29.30">
    <property type="entry name" value="Pleckstrin-homology domain (PH domain)/Phosphotyrosine-binding domain (PTB)"/>
    <property type="match status" value="1"/>
</dbReference>
<dbReference type="AlphaFoldDB" id="A0A6J8BSU2"/>
<reference evidence="3 4" key="1">
    <citation type="submission" date="2020-06" db="EMBL/GenBank/DDBJ databases">
        <authorList>
            <person name="Li R."/>
            <person name="Bekaert M."/>
        </authorList>
    </citation>
    <scope>NUCLEOTIDE SEQUENCE [LARGE SCALE GENOMIC DNA]</scope>
    <source>
        <strain evidence="4">wild</strain>
    </source>
</reference>
<dbReference type="InterPro" id="IPR011993">
    <property type="entry name" value="PH-like_dom_sf"/>
</dbReference>
<feature type="region of interest" description="Disordered" evidence="1">
    <location>
        <begin position="171"/>
        <end position="230"/>
    </location>
</feature>
<sequence>MDMFRKIKPKNTKSIEKHLGHEKLGEGWSENKEAVTDGLTFHLKYIGSTLIEEAADGESYRDGQSEKAVNNIVAMAKTAKSKLRKVTLTTSPEGIKVLDMASKELLIECSIFRISFCSADKNHEKIFAFMARNSINETMECHAFLCAKRKIAQAVTLTVSKAFELASEKWNTENENKNSNETAQSRLEDNNFNNSTTYSSKRDGNNSPIPKLQSPKSVNRSSPTPKQSKEWLKFEDDNLDDDFSRLAENRIKKVAEGPPRLDKIPSFHTNLKKEDMDDSITKYLDTKTCNEEFSRQRSMEDLLVI</sequence>
<dbReference type="EMBL" id="CACVKT020003885">
    <property type="protein sequence ID" value="CAC5386586.1"/>
    <property type="molecule type" value="Genomic_DNA"/>
</dbReference>
<dbReference type="SMART" id="SM00462">
    <property type="entry name" value="PTB"/>
    <property type="match status" value="1"/>
</dbReference>
<proteinExistence type="predicted"/>
<evidence type="ECO:0000259" key="2">
    <source>
        <dbReference type="PROSITE" id="PS01179"/>
    </source>
</evidence>
<evidence type="ECO:0000313" key="4">
    <source>
        <dbReference type="Proteomes" id="UP000507470"/>
    </source>
</evidence>
<feature type="domain" description="PID" evidence="2">
    <location>
        <begin position="37"/>
        <end position="169"/>
    </location>
</feature>
<dbReference type="PANTHER" id="PTHR11232:SF74">
    <property type="entry name" value="PTB DOMAIN-CONTAINING ADAPTER PROTEIN CED-6-LIKE PROTEIN"/>
    <property type="match status" value="1"/>
</dbReference>
<name>A0A6J8BSU2_MYTCO</name>
<gene>
    <name evidence="3" type="ORF">MCOR_22002</name>
</gene>
<feature type="compositionally biased region" description="Polar residues" evidence="1">
    <location>
        <begin position="214"/>
        <end position="226"/>
    </location>
</feature>
<feature type="compositionally biased region" description="Polar residues" evidence="1">
    <location>
        <begin position="190"/>
        <end position="199"/>
    </location>
</feature>
<dbReference type="InterPro" id="IPR006020">
    <property type="entry name" value="PTB/PI_dom"/>
</dbReference>
<dbReference type="InterPro" id="IPR051133">
    <property type="entry name" value="Adapter_Engulfment-Domain"/>
</dbReference>
<keyword evidence="4" id="KW-1185">Reference proteome</keyword>
<dbReference type="Proteomes" id="UP000507470">
    <property type="component" value="Unassembled WGS sequence"/>
</dbReference>
<dbReference type="SUPFAM" id="SSF50729">
    <property type="entry name" value="PH domain-like"/>
    <property type="match status" value="1"/>
</dbReference>
<evidence type="ECO:0000256" key="1">
    <source>
        <dbReference type="SAM" id="MobiDB-lite"/>
    </source>
</evidence>
<accession>A0A6J8BSU2</accession>
<dbReference type="Pfam" id="PF00640">
    <property type="entry name" value="PID"/>
    <property type="match status" value="1"/>
</dbReference>
<dbReference type="OrthoDB" id="9999955at2759"/>
<protein>
    <submittedName>
        <fullName evidence="3">LDLRAP1</fullName>
    </submittedName>
</protein>
<evidence type="ECO:0000313" key="3">
    <source>
        <dbReference type="EMBL" id="CAC5386586.1"/>
    </source>
</evidence>
<dbReference type="PANTHER" id="PTHR11232">
    <property type="entry name" value="PHOSPHOTYROSINE INTERACTION DOMAIN-CONTAINING FAMILY MEMBER"/>
    <property type="match status" value="1"/>
</dbReference>
<organism evidence="3 4">
    <name type="scientific">Mytilus coruscus</name>
    <name type="common">Sea mussel</name>
    <dbReference type="NCBI Taxonomy" id="42192"/>
    <lineage>
        <taxon>Eukaryota</taxon>
        <taxon>Metazoa</taxon>
        <taxon>Spiralia</taxon>
        <taxon>Lophotrochozoa</taxon>
        <taxon>Mollusca</taxon>
        <taxon>Bivalvia</taxon>
        <taxon>Autobranchia</taxon>
        <taxon>Pteriomorphia</taxon>
        <taxon>Mytilida</taxon>
        <taxon>Mytiloidea</taxon>
        <taxon>Mytilidae</taxon>
        <taxon>Mytilinae</taxon>
        <taxon>Mytilus</taxon>
    </lineage>
</organism>